<dbReference type="InterPro" id="IPR000276">
    <property type="entry name" value="GPCR_Rhodpsn"/>
</dbReference>
<sequence length="325" mass="36627">MGVLTTSITNDSIIRPLGFYIVGFTYLQFTNFYLIFLAVLYIVTILSNSFIISIIWIDHRLHTPKYIAVANLAVVDLVFSTTVIPGMIKIFLIKDNFVSYNACLTQMYFYYCFISLESFSLSVLAYDRLIAICFPLRQNSINTTTIMISILVVTWSFCVSVTVFTTIIMTKLSFCNSVKVYSYFCDYAPVFRLSCNDHRLQWATASAMSLMILFGPLSFIVLSYVCILIAVFRIKSLASRYKALATCTEHLILVAIFYVPILTLFIIGLFLFRVDPDVRILSLSLASCIPPCLNPIVYSLATKEIKNKILSVIGKLKVAPLTGQA</sequence>
<name>A0AAD7WY31_9TELE</name>
<feature type="transmembrane region" description="Helical" evidence="13">
    <location>
        <begin position="146"/>
        <end position="169"/>
    </location>
</feature>
<reference evidence="15" key="1">
    <citation type="journal article" date="2023" name="Science">
        <title>Genome structures resolve the early diversification of teleost fishes.</title>
        <authorList>
            <person name="Parey E."/>
            <person name="Louis A."/>
            <person name="Montfort J."/>
            <person name="Bouchez O."/>
            <person name="Roques C."/>
            <person name="Iampietro C."/>
            <person name="Lluch J."/>
            <person name="Castinel A."/>
            <person name="Donnadieu C."/>
            <person name="Desvignes T."/>
            <person name="Floi Bucao C."/>
            <person name="Jouanno E."/>
            <person name="Wen M."/>
            <person name="Mejri S."/>
            <person name="Dirks R."/>
            <person name="Jansen H."/>
            <person name="Henkel C."/>
            <person name="Chen W.J."/>
            <person name="Zahm M."/>
            <person name="Cabau C."/>
            <person name="Klopp C."/>
            <person name="Thompson A.W."/>
            <person name="Robinson-Rechavi M."/>
            <person name="Braasch I."/>
            <person name="Lecointre G."/>
            <person name="Bobe J."/>
            <person name="Postlethwait J.H."/>
            <person name="Berthelot C."/>
            <person name="Roest Crollius H."/>
            <person name="Guiguen Y."/>
        </authorList>
    </citation>
    <scope>NUCLEOTIDE SEQUENCE</scope>
    <source>
        <strain evidence="15">NC1722</strain>
    </source>
</reference>
<evidence type="ECO:0000256" key="11">
    <source>
        <dbReference type="ARBA" id="ARBA00023180"/>
    </source>
</evidence>
<dbReference type="InterPro" id="IPR000725">
    <property type="entry name" value="Olfact_rcpt"/>
</dbReference>
<dbReference type="AlphaFoldDB" id="A0AAD7WY31"/>
<dbReference type="PRINTS" id="PR00245">
    <property type="entry name" value="OLFACTORYR"/>
</dbReference>
<keyword evidence="12" id="KW-0807">Transducer</keyword>
<evidence type="ECO:0000256" key="6">
    <source>
        <dbReference type="ARBA" id="ARBA00022989"/>
    </source>
</evidence>
<keyword evidence="9" id="KW-1015">Disulfide bond</keyword>
<dbReference type="PANTHER" id="PTHR26450">
    <property type="entry name" value="OLFACTORY RECEPTOR 56B1-RELATED"/>
    <property type="match status" value="1"/>
</dbReference>
<dbReference type="Gene3D" id="1.20.1070.10">
    <property type="entry name" value="Rhodopsin 7-helix transmembrane proteins"/>
    <property type="match status" value="1"/>
</dbReference>
<evidence type="ECO:0000256" key="8">
    <source>
        <dbReference type="ARBA" id="ARBA00023136"/>
    </source>
</evidence>
<evidence type="ECO:0000256" key="4">
    <source>
        <dbReference type="ARBA" id="ARBA00022692"/>
    </source>
</evidence>
<dbReference type="GO" id="GO:0005886">
    <property type="term" value="C:plasma membrane"/>
    <property type="evidence" value="ECO:0007669"/>
    <property type="project" value="UniProtKB-SubCell"/>
</dbReference>
<organism evidence="15 16">
    <name type="scientific">Aldrovandia affinis</name>
    <dbReference type="NCBI Taxonomy" id="143900"/>
    <lineage>
        <taxon>Eukaryota</taxon>
        <taxon>Metazoa</taxon>
        <taxon>Chordata</taxon>
        <taxon>Craniata</taxon>
        <taxon>Vertebrata</taxon>
        <taxon>Euteleostomi</taxon>
        <taxon>Actinopterygii</taxon>
        <taxon>Neopterygii</taxon>
        <taxon>Teleostei</taxon>
        <taxon>Notacanthiformes</taxon>
        <taxon>Halosauridae</taxon>
        <taxon>Aldrovandia</taxon>
    </lineage>
</organism>
<keyword evidence="8 13" id="KW-0472">Membrane</keyword>
<keyword evidence="6 13" id="KW-1133">Transmembrane helix</keyword>
<keyword evidence="2" id="KW-1003">Cell membrane</keyword>
<keyword evidence="11" id="KW-0325">Glycoprotein</keyword>
<feature type="transmembrane region" description="Helical" evidence="13">
    <location>
        <begin position="251"/>
        <end position="272"/>
    </location>
</feature>
<dbReference type="GO" id="GO:0004930">
    <property type="term" value="F:G protein-coupled receptor activity"/>
    <property type="evidence" value="ECO:0007669"/>
    <property type="project" value="UniProtKB-KW"/>
</dbReference>
<keyword evidence="3" id="KW-0716">Sensory transduction</keyword>
<dbReference type="PANTHER" id="PTHR26450:SF87">
    <property type="entry name" value="OLFACTORY RECEPTOR 51F2"/>
    <property type="match status" value="1"/>
</dbReference>
<dbReference type="InterPro" id="IPR050402">
    <property type="entry name" value="OR51/52/56-like"/>
</dbReference>
<feature type="domain" description="G-protein coupled receptors family 1 profile" evidence="14">
    <location>
        <begin position="47"/>
        <end position="298"/>
    </location>
</feature>
<evidence type="ECO:0000256" key="13">
    <source>
        <dbReference type="SAM" id="Phobius"/>
    </source>
</evidence>
<dbReference type="Proteomes" id="UP001221898">
    <property type="component" value="Unassembled WGS sequence"/>
</dbReference>
<evidence type="ECO:0000256" key="7">
    <source>
        <dbReference type="ARBA" id="ARBA00023040"/>
    </source>
</evidence>
<evidence type="ECO:0000256" key="1">
    <source>
        <dbReference type="ARBA" id="ARBA00004651"/>
    </source>
</evidence>
<dbReference type="EMBL" id="JAINUG010000019">
    <property type="protein sequence ID" value="KAJ8412454.1"/>
    <property type="molecule type" value="Genomic_DNA"/>
</dbReference>
<keyword evidence="5" id="KW-0552">Olfaction</keyword>
<protein>
    <recommendedName>
        <fullName evidence="14">G-protein coupled receptors family 1 profile domain-containing protein</fullName>
    </recommendedName>
</protein>
<feature type="transmembrane region" description="Helical" evidence="13">
    <location>
        <begin position="32"/>
        <end position="57"/>
    </location>
</feature>
<dbReference type="PROSITE" id="PS50262">
    <property type="entry name" value="G_PROTEIN_RECEP_F1_2"/>
    <property type="match status" value="1"/>
</dbReference>
<evidence type="ECO:0000313" key="15">
    <source>
        <dbReference type="EMBL" id="KAJ8412454.1"/>
    </source>
</evidence>
<proteinExistence type="predicted"/>
<keyword evidence="16" id="KW-1185">Reference proteome</keyword>
<dbReference type="PRINTS" id="PR00237">
    <property type="entry name" value="GPCRRHODOPSN"/>
</dbReference>
<evidence type="ECO:0000259" key="14">
    <source>
        <dbReference type="PROSITE" id="PS50262"/>
    </source>
</evidence>
<accession>A0AAD7WY31</accession>
<evidence type="ECO:0000256" key="5">
    <source>
        <dbReference type="ARBA" id="ARBA00022725"/>
    </source>
</evidence>
<keyword evidence="10" id="KW-0675">Receptor</keyword>
<evidence type="ECO:0000313" key="16">
    <source>
        <dbReference type="Proteomes" id="UP001221898"/>
    </source>
</evidence>
<dbReference type="GO" id="GO:0004984">
    <property type="term" value="F:olfactory receptor activity"/>
    <property type="evidence" value="ECO:0007669"/>
    <property type="project" value="InterPro"/>
</dbReference>
<evidence type="ECO:0000256" key="3">
    <source>
        <dbReference type="ARBA" id="ARBA00022606"/>
    </source>
</evidence>
<feature type="transmembrane region" description="Helical" evidence="13">
    <location>
        <begin position="278"/>
        <end position="301"/>
    </location>
</feature>
<comment type="caution">
    <text evidence="15">The sequence shown here is derived from an EMBL/GenBank/DDBJ whole genome shotgun (WGS) entry which is preliminary data.</text>
</comment>
<evidence type="ECO:0000256" key="10">
    <source>
        <dbReference type="ARBA" id="ARBA00023170"/>
    </source>
</evidence>
<gene>
    <name evidence="15" type="ORF">AAFF_G00127900</name>
</gene>
<evidence type="ECO:0000256" key="9">
    <source>
        <dbReference type="ARBA" id="ARBA00023157"/>
    </source>
</evidence>
<dbReference type="SUPFAM" id="SSF81321">
    <property type="entry name" value="Family A G protein-coupled receptor-like"/>
    <property type="match status" value="1"/>
</dbReference>
<evidence type="ECO:0000256" key="2">
    <source>
        <dbReference type="ARBA" id="ARBA00022475"/>
    </source>
</evidence>
<evidence type="ECO:0000256" key="12">
    <source>
        <dbReference type="ARBA" id="ARBA00023224"/>
    </source>
</evidence>
<keyword evidence="4 13" id="KW-0812">Transmembrane</keyword>
<dbReference type="InterPro" id="IPR017452">
    <property type="entry name" value="GPCR_Rhodpsn_7TM"/>
</dbReference>
<feature type="transmembrane region" description="Helical" evidence="13">
    <location>
        <begin position="207"/>
        <end position="231"/>
    </location>
</feature>
<dbReference type="Pfam" id="PF13853">
    <property type="entry name" value="7tm_4"/>
    <property type="match status" value="1"/>
</dbReference>
<dbReference type="FunFam" id="1.20.1070.10:FF:000024">
    <property type="entry name" value="Olfactory receptor"/>
    <property type="match status" value="1"/>
</dbReference>
<feature type="transmembrane region" description="Helical" evidence="13">
    <location>
        <begin position="108"/>
        <end position="126"/>
    </location>
</feature>
<comment type="subcellular location">
    <subcellularLocation>
        <location evidence="1">Cell membrane</location>
        <topology evidence="1">Multi-pass membrane protein</topology>
    </subcellularLocation>
</comment>
<feature type="transmembrane region" description="Helical" evidence="13">
    <location>
        <begin position="69"/>
        <end position="88"/>
    </location>
</feature>
<keyword evidence="7" id="KW-0297">G-protein coupled receptor</keyword>